<dbReference type="AlphaFoldDB" id="I3T511"/>
<organism evidence="1">
    <name type="scientific">Lotus japonicus</name>
    <name type="common">Lotus corniculatus var. japonicus</name>
    <dbReference type="NCBI Taxonomy" id="34305"/>
    <lineage>
        <taxon>Eukaryota</taxon>
        <taxon>Viridiplantae</taxon>
        <taxon>Streptophyta</taxon>
        <taxon>Embryophyta</taxon>
        <taxon>Tracheophyta</taxon>
        <taxon>Spermatophyta</taxon>
        <taxon>Magnoliopsida</taxon>
        <taxon>eudicotyledons</taxon>
        <taxon>Gunneridae</taxon>
        <taxon>Pentapetalae</taxon>
        <taxon>rosids</taxon>
        <taxon>fabids</taxon>
        <taxon>Fabales</taxon>
        <taxon>Fabaceae</taxon>
        <taxon>Papilionoideae</taxon>
        <taxon>50 kb inversion clade</taxon>
        <taxon>NPAAA clade</taxon>
        <taxon>Hologalegina</taxon>
        <taxon>robinioid clade</taxon>
        <taxon>Loteae</taxon>
        <taxon>Lotus</taxon>
    </lineage>
</organism>
<evidence type="ECO:0000313" key="1">
    <source>
        <dbReference type="EMBL" id="AFK47603.1"/>
    </source>
</evidence>
<proteinExistence type="evidence at transcript level"/>
<name>I3T511_LOTJA</name>
<dbReference type="EMBL" id="BT147809">
    <property type="protein sequence ID" value="AFK47603.1"/>
    <property type="molecule type" value="mRNA"/>
</dbReference>
<sequence length="32" mass="3964">MLAIRKQLSKLRRYCRIRNITKERSNQIIFIT</sequence>
<protein>
    <submittedName>
        <fullName evidence="1">Uncharacterized protein</fullName>
    </submittedName>
</protein>
<accession>I3T511</accession>
<reference evidence="1" key="1">
    <citation type="submission" date="2012-05" db="EMBL/GenBank/DDBJ databases">
        <authorList>
            <person name="Krishnakumar V."/>
            <person name="Cheung F."/>
            <person name="Xiao Y."/>
            <person name="Chan A."/>
            <person name="Moskal W.A."/>
            <person name="Town C.D."/>
        </authorList>
    </citation>
    <scope>NUCLEOTIDE SEQUENCE</scope>
</reference>